<proteinExistence type="predicted"/>
<keyword evidence="2" id="KW-1185">Reference proteome</keyword>
<protein>
    <submittedName>
        <fullName evidence="1">Uncharacterized protein</fullName>
    </submittedName>
</protein>
<name>A0A2S7XP63_9GAMM</name>
<gene>
    <name evidence="1" type="ORF">CXB77_15310</name>
</gene>
<dbReference type="OrthoDB" id="5771447at2"/>
<organism evidence="1 2">
    <name type="scientific">Chromatium okenii</name>
    <dbReference type="NCBI Taxonomy" id="61644"/>
    <lineage>
        <taxon>Bacteria</taxon>
        <taxon>Pseudomonadati</taxon>
        <taxon>Pseudomonadota</taxon>
        <taxon>Gammaproteobacteria</taxon>
        <taxon>Chromatiales</taxon>
        <taxon>Chromatiaceae</taxon>
        <taxon>Chromatium</taxon>
    </lineage>
</organism>
<comment type="caution">
    <text evidence="1">The sequence shown here is derived from an EMBL/GenBank/DDBJ whole genome shotgun (WGS) entry which is preliminary data.</text>
</comment>
<reference evidence="1 2" key="1">
    <citation type="submission" date="2018-01" db="EMBL/GenBank/DDBJ databases">
        <title>The complete genome sequence of Chromatium okenii LaCa, a purple sulfur bacterium with a turbulent life.</title>
        <authorList>
            <person name="Luedin S.M."/>
            <person name="Liechti N."/>
            <person name="Storelli N."/>
            <person name="Danza F."/>
            <person name="Wittwer M."/>
            <person name="Pothier J.F."/>
            <person name="Tonolla M.A."/>
        </authorList>
    </citation>
    <scope>NUCLEOTIDE SEQUENCE [LARGE SCALE GENOMIC DNA]</scope>
    <source>
        <strain evidence="1 2">LaCa</strain>
    </source>
</reference>
<dbReference type="AlphaFoldDB" id="A0A2S7XP63"/>
<dbReference type="RefSeq" id="WP_105074546.1">
    <property type="nucleotide sequence ID" value="NZ_JAFLKP010000299.1"/>
</dbReference>
<dbReference type="Proteomes" id="UP000239936">
    <property type="component" value="Unassembled WGS sequence"/>
</dbReference>
<sequence>MIKQQDVLTVLEETAQALKASAEAVNGSTEYDNGRLLGYYEALSTLLSQCAVMGITPADLHLGEDFFPESLLNAHHPI</sequence>
<evidence type="ECO:0000313" key="1">
    <source>
        <dbReference type="EMBL" id="PQJ95524.1"/>
    </source>
</evidence>
<accession>A0A2S7XP63</accession>
<evidence type="ECO:0000313" key="2">
    <source>
        <dbReference type="Proteomes" id="UP000239936"/>
    </source>
</evidence>
<dbReference type="EMBL" id="PPGH01000037">
    <property type="protein sequence ID" value="PQJ95524.1"/>
    <property type="molecule type" value="Genomic_DNA"/>
</dbReference>